<accession>A0A501WAR8</accession>
<dbReference type="OrthoDB" id="853999at2"/>
<feature type="region of interest" description="Disordered" evidence="1">
    <location>
        <begin position="23"/>
        <end position="44"/>
    </location>
</feature>
<evidence type="ECO:0000313" key="3">
    <source>
        <dbReference type="EMBL" id="TPE45440.1"/>
    </source>
</evidence>
<protein>
    <recommendedName>
        <fullName evidence="5">PepSY domain-containing protein</fullName>
    </recommendedName>
</protein>
<keyword evidence="2" id="KW-0732">Signal</keyword>
<comment type="caution">
    <text evidence="3">The sequence shown here is derived from an EMBL/GenBank/DDBJ whole genome shotgun (WGS) entry which is preliminary data.</text>
</comment>
<feature type="signal peptide" evidence="2">
    <location>
        <begin position="1"/>
        <end position="20"/>
    </location>
</feature>
<gene>
    <name evidence="3" type="ORF">FJM65_05270</name>
</gene>
<keyword evidence="4" id="KW-1185">Reference proteome</keyword>
<dbReference type="Proteomes" id="UP000316727">
    <property type="component" value="Unassembled WGS sequence"/>
</dbReference>
<dbReference type="EMBL" id="VFRQ01000002">
    <property type="protein sequence ID" value="TPE45440.1"/>
    <property type="molecule type" value="Genomic_DNA"/>
</dbReference>
<dbReference type="AlphaFoldDB" id="A0A501WAR8"/>
<feature type="chain" id="PRO_5021293861" description="PepSY domain-containing protein" evidence="2">
    <location>
        <begin position="21"/>
        <end position="108"/>
    </location>
</feature>
<evidence type="ECO:0008006" key="5">
    <source>
        <dbReference type="Google" id="ProtNLM"/>
    </source>
</evidence>
<evidence type="ECO:0000256" key="1">
    <source>
        <dbReference type="SAM" id="MobiDB-lite"/>
    </source>
</evidence>
<evidence type="ECO:0000313" key="4">
    <source>
        <dbReference type="Proteomes" id="UP000316727"/>
    </source>
</evidence>
<dbReference type="RefSeq" id="WP_140620148.1">
    <property type="nucleotide sequence ID" value="NZ_VFRQ01000002.1"/>
</dbReference>
<reference evidence="3 4" key="1">
    <citation type="submission" date="2019-06" db="EMBL/GenBank/DDBJ databases">
        <title>A novel bacterium of genus Pontibacter, isolated from marine sediment.</title>
        <authorList>
            <person name="Huang H."/>
            <person name="Mo K."/>
            <person name="Hu Y."/>
        </authorList>
    </citation>
    <scope>NUCLEOTIDE SEQUENCE [LARGE SCALE GENOMIC DNA]</scope>
    <source>
        <strain evidence="3 4">HB172049</strain>
    </source>
</reference>
<name>A0A501WAR8_9BACT</name>
<feature type="compositionally biased region" description="Low complexity" evidence="1">
    <location>
        <begin position="23"/>
        <end position="42"/>
    </location>
</feature>
<proteinExistence type="predicted"/>
<evidence type="ECO:0000256" key="2">
    <source>
        <dbReference type="SAM" id="SignalP"/>
    </source>
</evidence>
<sequence>MKKVSVLAVALAFAGFTAQAQETATQPDPQAAQQEQAQGKQKITVQELPDAVKKSVSGDAYKDLTVGEVHKVEATEAGAPATYEVQFLDANAQPTVVRFDETGKKVEG</sequence>
<organism evidence="3 4">
    <name type="scientific">Pontibacter mangrovi</name>
    <dbReference type="NCBI Taxonomy" id="2589816"/>
    <lineage>
        <taxon>Bacteria</taxon>
        <taxon>Pseudomonadati</taxon>
        <taxon>Bacteroidota</taxon>
        <taxon>Cytophagia</taxon>
        <taxon>Cytophagales</taxon>
        <taxon>Hymenobacteraceae</taxon>
        <taxon>Pontibacter</taxon>
    </lineage>
</organism>
<dbReference type="Gene3D" id="3.10.450.360">
    <property type="match status" value="1"/>
</dbReference>